<protein>
    <submittedName>
        <fullName evidence="3">Uncharacterized protein</fullName>
    </submittedName>
</protein>
<keyword evidence="2" id="KW-1133">Transmembrane helix</keyword>
<dbReference type="AlphaFoldDB" id="A0A2P8DKW5"/>
<keyword evidence="2" id="KW-0812">Transmembrane</keyword>
<feature type="transmembrane region" description="Helical" evidence="2">
    <location>
        <begin position="42"/>
        <end position="65"/>
    </location>
</feature>
<evidence type="ECO:0000313" key="4">
    <source>
        <dbReference type="Proteomes" id="UP000243528"/>
    </source>
</evidence>
<dbReference type="Proteomes" id="UP000243528">
    <property type="component" value="Unassembled WGS sequence"/>
</dbReference>
<reference evidence="3 4" key="1">
    <citation type="submission" date="2018-03" db="EMBL/GenBank/DDBJ databases">
        <title>Genomic Encyclopedia of Archaeal and Bacterial Type Strains, Phase II (KMG-II): from individual species to whole genera.</title>
        <authorList>
            <person name="Goeker M."/>
        </authorList>
    </citation>
    <scope>NUCLEOTIDE SEQUENCE [LARGE SCALE GENOMIC DNA]</scope>
    <source>
        <strain evidence="3 4">DSM 45211</strain>
    </source>
</reference>
<keyword evidence="2" id="KW-0472">Membrane</keyword>
<proteinExistence type="predicted"/>
<evidence type="ECO:0000256" key="1">
    <source>
        <dbReference type="SAM" id="MobiDB-lite"/>
    </source>
</evidence>
<comment type="caution">
    <text evidence="3">The sequence shown here is derived from an EMBL/GenBank/DDBJ whole genome shotgun (WGS) entry which is preliminary data.</text>
</comment>
<feature type="compositionally biased region" description="Polar residues" evidence="1">
    <location>
        <begin position="127"/>
        <end position="136"/>
    </location>
</feature>
<keyword evidence="4" id="KW-1185">Reference proteome</keyword>
<evidence type="ECO:0000256" key="2">
    <source>
        <dbReference type="SAM" id="Phobius"/>
    </source>
</evidence>
<sequence length="136" mass="14158">MILLALLLLAAVVALVVGVVLDGGESVAFDVFTVGVDTPLWGVFAGGVGTGLVALTGVIALVAGIRRARERRREIEYLRRKVAQHERAAGSDDDQEPRDWIGQSAAPDRSGTPGASGTVGGSWMPDPNTSSRHASP</sequence>
<organism evidence="3 4">
    <name type="scientific">Haloactinopolyspora alba</name>
    <dbReference type="NCBI Taxonomy" id="648780"/>
    <lineage>
        <taxon>Bacteria</taxon>
        <taxon>Bacillati</taxon>
        <taxon>Actinomycetota</taxon>
        <taxon>Actinomycetes</taxon>
        <taxon>Jiangellales</taxon>
        <taxon>Jiangellaceae</taxon>
        <taxon>Haloactinopolyspora</taxon>
    </lineage>
</organism>
<dbReference type="RefSeq" id="WP_106539285.1">
    <property type="nucleotide sequence ID" value="NZ_PYGE01000021.1"/>
</dbReference>
<feature type="region of interest" description="Disordered" evidence="1">
    <location>
        <begin position="83"/>
        <end position="136"/>
    </location>
</feature>
<gene>
    <name evidence="3" type="ORF">CLV30_12116</name>
</gene>
<evidence type="ECO:0000313" key="3">
    <source>
        <dbReference type="EMBL" id="PSK97860.1"/>
    </source>
</evidence>
<name>A0A2P8DKW5_9ACTN</name>
<dbReference type="EMBL" id="PYGE01000021">
    <property type="protein sequence ID" value="PSK97860.1"/>
    <property type="molecule type" value="Genomic_DNA"/>
</dbReference>
<accession>A0A2P8DKW5</accession>